<name>A0A8H7BNR3_9FUNG</name>
<keyword evidence="13" id="KW-1185">Reference proteome</keyword>
<feature type="compositionally biased region" description="Polar residues" evidence="9">
    <location>
        <begin position="449"/>
        <end position="463"/>
    </location>
</feature>
<evidence type="ECO:0000256" key="3">
    <source>
        <dbReference type="ARBA" id="ARBA00020976"/>
    </source>
</evidence>
<dbReference type="Pfam" id="PF20671">
    <property type="entry name" value="COG3_C"/>
    <property type="match status" value="1"/>
</dbReference>
<keyword evidence="7" id="KW-0472">Membrane</keyword>
<dbReference type="InterPro" id="IPR007265">
    <property type="entry name" value="COG_su3"/>
</dbReference>
<dbReference type="Proteomes" id="UP000605846">
    <property type="component" value="Unassembled WGS sequence"/>
</dbReference>
<keyword evidence="5" id="KW-0653">Protein transport</keyword>
<protein>
    <recommendedName>
        <fullName evidence="3">Conserved oligomeric Golgi complex subunit 3</fullName>
    </recommendedName>
    <alternativeName>
        <fullName evidence="8">Component of oligomeric Golgi complex 3</fullName>
    </alternativeName>
</protein>
<gene>
    <name evidence="12" type="primary">COG3</name>
    <name evidence="12" type="ORF">EC973_006204</name>
</gene>
<comment type="similarity">
    <text evidence="2">Belongs to the COG3 family.</text>
</comment>
<proteinExistence type="inferred from homology"/>
<evidence type="ECO:0000259" key="10">
    <source>
        <dbReference type="Pfam" id="PF04136"/>
    </source>
</evidence>
<evidence type="ECO:0000256" key="6">
    <source>
        <dbReference type="ARBA" id="ARBA00023034"/>
    </source>
</evidence>
<comment type="caution">
    <text evidence="12">The sequence shown here is derived from an EMBL/GenBank/DDBJ whole genome shotgun (WGS) entry which is preliminary data.</text>
</comment>
<feature type="domain" description="Conserved oligomeric Golgi complex subunit 3 C-terminal" evidence="11">
    <location>
        <begin position="234"/>
        <end position="575"/>
    </location>
</feature>
<evidence type="ECO:0000259" key="11">
    <source>
        <dbReference type="Pfam" id="PF20671"/>
    </source>
</evidence>
<keyword evidence="4" id="KW-0813">Transport</keyword>
<dbReference type="GO" id="GO:0000139">
    <property type="term" value="C:Golgi membrane"/>
    <property type="evidence" value="ECO:0007669"/>
    <property type="project" value="UniProtKB-SubCell"/>
</dbReference>
<dbReference type="AlphaFoldDB" id="A0A8H7BNR3"/>
<evidence type="ECO:0000256" key="8">
    <source>
        <dbReference type="ARBA" id="ARBA00031339"/>
    </source>
</evidence>
<evidence type="ECO:0000256" key="5">
    <source>
        <dbReference type="ARBA" id="ARBA00022927"/>
    </source>
</evidence>
<comment type="subcellular location">
    <subcellularLocation>
        <location evidence="1">Golgi apparatus membrane</location>
        <topology evidence="1">Peripheral membrane protein</topology>
    </subcellularLocation>
</comment>
<feature type="region of interest" description="Disordered" evidence="9">
    <location>
        <begin position="425"/>
        <end position="463"/>
    </location>
</feature>
<evidence type="ECO:0000256" key="7">
    <source>
        <dbReference type="ARBA" id="ARBA00023136"/>
    </source>
</evidence>
<dbReference type="PANTHER" id="PTHR13302:SF8">
    <property type="entry name" value="CONSERVED OLIGOMERIC GOLGI COMPLEX SUBUNIT 3"/>
    <property type="match status" value="1"/>
</dbReference>
<sequence>MLSPLNAGVLSNQLSQLATRSRSTTNLLAETTAADSAAEKRSANEIGMDKPIETLQHFFDWFSIMESGMEKDQEDVYRNYLSVATFYRNTCDDFLEDLRLTKELFDALMNDYAFVEKRTRSLQTACEELLEKQERSVRLADALAERLSYFNHLEPIAKLFNLPGDDICLHPEFMPMLQTLDECIDYMQQHLSYRDSELYLMRFRQCMTRGMTLIKMYVVNSIKKLGYEIYKLGNATKPLTSQVEKRCEGHKEYQTLHRDMLNAYFQIRQQLLSPVITRKIQQLGPNAGDLIKFAQDGCAYMMNLCSDEFALFYNFFQSGEDELYHLYDYLRPRIIHETEIPTLSELCNIFQIYVTQENDNLTTDKSERREMMFGHLMRNIYEDAQARLVFRAQMFIHNDINKHQAKAEDFDTPAPFLQQQSPLTFARHTQTPPRGDTPATLDVEEDSDTQSVTSSHKQASTSDLPALTEENVISRGWFPTLQKTLWILSKLYRCVQTSVFEDFAQETVSLCNESLKRASEMLKTTKTETHYWHRLKSSIDGQLFLLKHLLVLKEQLTPFEARLVHADKELDFSHVTGSLYSYRSLPNALIGLAQGGIPRVVEISMDSRREIDREIKSVCEAFITESVQRAIKPVDSFSNKLSISHSTNNGTQQIVDEDELSNAIRQFKERTKEDIPLICMKLKEYINDYKMEQILIKQIEINIVERYKTFYRMCTGTVETKHGAIISPEAVAVWVDHLRQQGNEQ</sequence>
<feature type="domain" description="Conserved oligomeric Golgi complex subunit 3 N-terminal" evidence="10">
    <location>
        <begin position="84"/>
        <end position="224"/>
    </location>
</feature>
<keyword evidence="6" id="KW-0333">Golgi apparatus</keyword>
<evidence type="ECO:0000313" key="12">
    <source>
        <dbReference type="EMBL" id="KAF7728396.1"/>
    </source>
</evidence>
<dbReference type="GO" id="GO:0017119">
    <property type="term" value="C:Golgi transport complex"/>
    <property type="evidence" value="ECO:0007669"/>
    <property type="project" value="TreeGrafter"/>
</dbReference>
<dbReference type="GO" id="GO:0007030">
    <property type="term" value="P:Golgi organization"/>
    <property type="evidence" value="ECO:0007669"/>
    <property type="project" value="TreeGrafter"/>
</dbReference>
<evidence type="ECO:0000256" key="4">
    <source>
        <dbReference type="ARBA" id="ARBA00022448"/>
    </source>
</evidence>
<evidence type="ECO:0000256" key="1">
    <source>
        <dbReference type="ARBA" id="ARBA00004395"/>
    </source>
</evidence>
<dbReference type="InterPro" id="IPR048685">
    <property type="entry name" value="COG3_C"/>
</dbReference>
<evidence type="ECO:0000313" key="13">
    <source>
        <dbReference type="Proteomes" id="UP000605846"/>
    </source>
</evidence>
<dbReference type="GO" id="GO:0005801">
    <property type="term" value="C:cis-Golgi network"/>
    <property type="evidence" value="ECO:0007669"/>
    <property type="project" value="InterPro"/>
</dbReference>
<evidence type="ECO:0000256" key="2">
    <source>
        <dbReference type="ARBA" id="ARBA00009936"/>
    </source>
</evidence>
<dbReference type="PANTHER" id="PTHR13302">
    <property type="entry name" value="CONSERVED OLIGOMERIC GOLGI COMPLEX COMPONENT 3"/>
    <property type="match status" value="1"/>
</dbReference>
<dbReference type="EMBL" id="JABAYA010000038">
    <property type="protein sequence ID" value="KAF7728396.1"/>
    <property type="molecule type" value="Genomic_DNA"/>
</dbReference>
<dbReference type="GO" id="GO:0006886">
    <property type="term" value="P:intracellular protein transport"/>
    <property type="evidence" value="ECO:0007669"/>
    <property type="project" value="InterPro"/>
</dbReference>
<dbReference type="GO" id="GO:0006891">
    <property type="term" value="P:intra-Golgi vesicle-mediated transport"/>
    <property type="evidence" value="ECO:0007669"/>
    <property type="project" value="TreeGrafter"/>
</dbReference>
<dbReference type="Pfam" id="PF04136">
    <property type="entry name" value="COG3_N"/>
    <property type="match status" value="1"/>
</dbReference>
<reference evidence="12" key="1">
    <citation type="submission" date="2020-01" db="EMBL/GenBank/DDBJ databases">
        <title>Genome Sequencing of Three Apophysomyces-Like Fungal Strains Confirms a Novel Fungal Genus in the Mucoromycota with divergent Burkholderia-like Endosymbiotic Bacteria.</title>
        <authorList>
            <person name="Stajich J.E."/>
            <person name="Macias A.M."/>
            <person name="Carter-House D."/>
            <person name="Lovett B."/>
            <person name="Kasson L.R."/>
            <person name="Berry K."/>
            <person name="Grigoriev I."/>
            <person name="Chang Y."/>
            <person name="Spatafora J."/>
            <person name="Kasson M.T."/>
        </authorList>
    </citation>
    <scope>NUCLEOTIDE SEQUENCE</scope>
    <source>
        <strain evidence="12">NRRL A-21654</strain>
    </source>
</reference>
<organism evidence="12 13">
    <name type="scientific">Apophysomyces ossiformis</name>
    <dbReference type="NCBI Taxonomy" id="679940"/>
    <lineage>
        <taxon>Eukaryota</taxon>
        <taxon>Fungi</taxon>
        <taxon>Fungi incertae sedis</taxon>
        <taxon>Mucoromycota</taxon>
        <taxon>Mucoromycotina</taxon>
        <taxon>Mucoromycetes</taxon>
        <taxon>Mucorales</taxon>
        <taxon>Mucorineae</taxon>
        <taxon>Mucoraceae</taxon>
        <taxon>Apophysomyces</taxon>
    </lineage>
</organism>
<evidence type="ECO:0000256" key="9">
    <source>
        <dbReference type="SAM" id="MobiDB-lite"/>
    </source>
</evidence>
<dbReference type="InterPro" id="IPR048320">
    <property type="entry name" value="COG3_N"/>
</dbReference>
<accession>A0A8H7BNR3</accession>
<dbReference type="OrthoDB" id="296793at2759"/>